<organism evidence="4 5">
    <name type="scientific">Trichoderma lentiforme</name>
    <dbReference type="NCBI Taxonomy" id="1567552"/>
    <lineage>
        <taxon>Eukaryota</taxon>
        <taxon>Fungi</taxon>
        <taxon>Dikarya</taxon>
        <taxon>Ascomycota</taxon>
        <taxon>Pezizomycotina</taxon>
        <taxon>Sordariomycetes</taxon>
        <taxon>Hypocreomycetidae</taxon>
        <taxon>Hypocreales</taxon>
        <taxon>Hypocreaceae</taxon>
        <taxon>Trichoderma</taxon>
    </lineage>
</organism>
<evidence type="ECO:0000256" key="1">
    <source>
        <dbReference type="ARBA" id="ARBA00004685"/>
    </source>
</evidence>
<comment type="similarity">
    <text evidence="2">Belongs to the ustYa family.</text>
</comment>
<protein>
    <recommendedName>
        <fullName evidence="6">Tat pathway signal sequence</fullName>
    </recommendedName>
</protein>
<evidence type="ECO:0000313" key="4">
    <source>
        <dbReference type="EMBL" id="KAF3075619.1"/>
    </source>
</evidence>
<keyword evidence="3" id="KW-0732">Signal</keyword>
<feature type="signal peptide" evidence="3">
    <location>
        <begin position="1"/>
        <end position="26"/>
    </location>
</feature>
<dbReference type="PANTHER" id="PTHR33365">
    <property type="entry name" value="YALI0B05434P"/>
    <property type="match status" value="1"/>
</dbReference>
<evidence type="ECO:0000256" key="3">
    <source>
        <dbReference type="SAM" id="SignalP"/>
    </source>
</evidence>
<keyword evidence="5" id="KW-1185">Reference proteome</keyword>
<sequence>MFTSKGLYSGLSFTFLALSLVLLIAGQRYEPSDLECAQSVSSWSPAWEAVEYTWQTFQNGFSQKSIYRGVPTLELEEAWNASLQHDPIVIPTNQLTGLHDAETQLVQPENGNGALAYLEVFRNLGCLNLLRQHTYREEYDYSYLDAFQGTEAQIMARVDGCVQRLREVLMCLGDTTPYLIMLTPEKAQKESPDFNTLHNCRNFDKILEWTKERESPTLHKLPNFVNEEQFKASMPQYTEEAVRLDDGRYLATFEYTHQLHCLYNLFRASYMDSYPDEKASYDENPQEWHGRVDHCIEILRQKLECDRDTGLVLYDWVKGRKAPTANFNVARMCYDWEPVEKWAQSHEVNDFPKKPKNVVQLSRIP</sequence>
<dbReference type="Proteomes" id="UP000801864">
    <property type="component" value="Unassembled WGS sequence"/>
</dbReference>
<accession>A0A9P4XLQ0</accession>
<proteinExistence type="inferred from homology"/>
<evidence type="ECO:0008006" key="6">
    <source>
        <dbReference type="Google" id="ProtNLM"/>
    </source>
</evidence>
<comment type="pathway">
    <text evidence="1">Mycotoxin biosynthesis.</text>
</comment>
<reference evidence="4 5" key="1">
    <citation type="submission" date="2018-06" db="EMBL/GenBank/DDBJ databases">
        <title>Genome analysis of cellulolytic fungus Trichoderma lentiforme CFAM-422.</title>
        <authorList>
            <person name="Steindorff A.S."/>
            <person name="Formighieri E.F."/>
            <person name="Midorikawa G.E.O."/>
            <person name="Tamietti M.S."/>
            <person name="Ramos E.Z."/>
            <person name="Silva A.S."/>
            <person name="Bon E.P.S."/>
            <person name="Mendes T.D."/>
            <person name="Damaso M.C.T."/>
            <person name="Favaro L.C.L."/>
        </authorList>
    </citation>
    <scope>NUCLEOTIDE SEQUENCE [LARGE SCALE GENOMIC DNA]</scope>
    <source>
        <strain evidence="4 5">CFAM-422</strain>
    </source>
</reference>
<dbReference type="AlphaFoldDB" id="A0A9P4XLQ0"/>
<feature type="chain" id="PRO_5040260608" description="Tat pathway signal sequence" evidence="3">
    <location>
        <begin position="27"/>
        <end position="365"/>
    </location>
</feature>
<dbReference type="GO" id="GO:0043386">
    <property type="term" value="P:mycotoxin biosynthetic process"/>
    <property type="evidence" value="ECO:0007669"/>
    <property type="project" value="InterPro"/>
</dbReference>
<dbReference type="InterPro" id="IPR021765">
    <property type="entry name" value="UstYa-like"/>
</dbReference>
<dbReference type="PANTHER" id="PTHR33365:SF4">
    <property type="entry name" value="CYCLOCHLOROTINE BIOSYNTHESIS PROTEIN O"/>
    <property type="match status" value="1"/>
</dbReference>
<gene>
    <name evidence="4" type="ORF">CFAM422_002274</name>
</gene>
<evidence type="ECO:0000256" key="2">
    <source>
        <dbReference type="ARBA" id="ARBA00035112"/>
    </source>
</evidence>
<evidence type="ECO:0000313" key="5">
    <source>
        <dbReference type="Proteomes" id="UP000801864"/>
    </source>
</evidence>
<dbReference type="EMBL" id="QLNT01000003">
    <property type="protein sequence ID" value="KAF3075619.1"/>
    <property type="molecule type" value="Genomic_DNA"/>
</dbReference>
<dbReference type="Pfam" id="PF11807">
    <property type="entry name" value="UstYa"/>
    <property type="match status" value="2"/>
</dbReference>
<name>A0A9P4XLQ0_9HYPO</name>
<comment type="caution">
    <text evidence="4">The sequence shown here is derived from an EMBL/GenBank/DDBJ whole genome shotgun (WGS) entry which is preliminary data.</text>
</comment>